<dbReference type="AlphaFoldDB" id="A0A7C9JKE0"/>
<name>A0A7C9JKE0_9ACTN</name>
<feature type="compositionally biased region" description="Pro residues" evidence="1">
    <location>
        <begin position="1"/>
        <end position="19"/>
    </location>
</feature>
<gene>
    <name evidence="2" type="ORF">GT755_37555</name>
</gene>
<evidence type="ECO:0000313" key="2">
    <source>
        <dbReference type="EMBL" id="NAS27363.1"/>
    </source>
</evidence>
<accession>A0A7C9JKE0</accession>
<comment type="caution">
    <text evidence="2">The sequence shown here is derived from an EMBL/GenBank/DDBJ whole genome shotgun (WGS) entry which is preliminary data.</text>
</comment>
<dbReference type="EMBL" id="WXEW01000016">
    <property type="protein sequence ID" value="NAS27363.1"/>
    <property type="molecule type" value="Genomic_DNA"/>
</dbReference>
<organism evidence="2 3">
    <name type="scientific">Herbidospora solisilvae</name>
    <dbReference type="NCBI Taxonomy" id="2696284"/>
    <lineage>
        <taxon>Bacteria</taxon>
        <taxon>Bacillati</taxon>
        <taxon>Actinomycetota</taxon>
        <taxon>Actinomycetes</taxon>
        <taxon>Streptosporangiales</taxon>
        <taxon>Streptosporangiaceae</taxon>
        <taxon>Herbidospora</taxon>
    </lineage>
</organism>
<dbReference type="Proteomes" id="UP000479526">
    <property type="component" value="Unassembled WGS sequence"/>
</dbReference>
<proteinExistence type="predicted"/>
<evidence type="ECO:0008006" key="4">
    <source>
        <dbReference type="Google" id="ProtNLM"/>
    </source>
</evidence>
<protein>
    <recommendedName>
        <fullName evidence="4">Glycosyl hydrolase family 98 putative carbohydrate-binding module domain-containing protein</fullName>
    </recommendedName>
</protein>
<evidence type="ECO:0000313" key="3">
    <source>
        <dbReference type="Proteomes" id="UP000479526"/>
    </source>
</evidence>
<keyword evidence="3" id="KW-1185">Reference proteome</keyword>
<evidence type="ECO:0000256" key="1">
    <source>
        <dbReference type="SAM" id="MobiDB-lite"/>
    </source>
</evidence>
<reference evidence="2 3" key="1">
    <citation type="submission" date="2020-01" db="EMBL/GenBank/DDBJ databases">
        <title>Herbidospora sp. NEAU-GS84 nov., a novel actinomycete isolated from soil.</title>
        <authorList>
            <person name="Han L."/>
        </authorList>
    </citation>
    <scope>NUCLEOTIDE SEQUENCE [LARGE SCALE GENOMIC DNA]</scope>
    <source>
        <strain evidence="2 3">NEAU-GS84</strain>
    </source>
</reference>
<sequence>MNTTLRPPPVVDPDPPPAETPNRRRWPWAVVAVVGSVTAGLVLRGGAEVTAIDLVPLAREASWRSGQGTVEWGSASPAEWGEANLALQAPMESGVRVGSVIGTHPEWVPHGYLEGDFPLPRPVHDGDRLVGTVGFFVDERCFVEGCRVGGEVDFSVYVIHEGVPREVIAVHDVGNDRRTPRLGADLSPYEGASTVRIRVDAGPTAAQDWAGWWDLRVEPPG</sequence>
<feature type="region of interest" description="Disordered" evidence="1">
    <location>
        <begin position="1"/>
        <end position="23"/>
    </location>
</feature>